<evidence type="ECO:0000259" key="1">
    <source>
        <dbReference type="Pfam" id="PF00107"/>
    </source>
</evidence>
<organism evidence="2 3">
    <name type="scientific">Cadophora malorum</name>
    <dbReference type="NCBI Taxonomy" id="108018"/>
    <lineage>
        <taxon>Eukaryota</taxon>
        <taxon>Fungi</taxon>
        <taxon>Dikarya</taxon>
        <taxon>Ascomycota</taxon>
        <taxon>Pezizomycotina</taxon>
        <taxon>Leotiomycetes</taxon>
        <taxon>Helotiales</taxon>
        <taxon>Ploettnerulaceae</taxon>
        <taxon>Cadophora</taxon>
    </lineage>
</organism>
<dbReference type="SUPFAM" id="SSF51735">
    <property type="entry name" value="NAD(P)-binding Rossmann-fold domains"/>
    <property type="match status" value="1"/>
</dbReference>
<dbReference type="EMBL" id="JAFJYH010000160">
    <property type="protein sequence ID" value="KAG4417253.1"/>
    <property type="molecule type" value="Genomic_DNA"/>
</dbReference>
<feature type="domain" description="Alcohol dehydrogenase-like C-terminal" evidence="1">
    <location>
        <begin position="200"/>
        <end position="332"/>
    </location>
</feature>
<sequence>MASIPETSTALVFKAFNEPLILEKTSPPTSAPAGAALVQVLVAVIRPHYREHFAGRGFLQVPPMSIPGHACIGRILAVGTDAVSLRPGQLVFAHGFVAARDDPVNTGVLFGLHRANGQGTEQAGVLFNHWKGFWQDVNTVPLETCIALDEDRLMGKLHYGLDDLIYLDRLSVAYGSISSARLIAGQIVIVAPATGHYSGAVAEVAAQIGCRVIALARNADKLKPLTSRHSNVTAVQLTGDRAEDVATIRGLLPLTNAAGADAFIDVSPPQATGNSNHFDIGLEVLRPGARALLTGALQTVTIPYFNLMCRNITIIGKWMFTRQEMDAVARMVEAGIIKLGKEAGHEHVGGGFKFEEWERALIVAEETLEWGRDVMFMPSASALSVS</sequence>
<dbReference type="PANTHER" id="PTHR43677">
    <property type="entry name" value="SHORT-CHAIN DEHYDROGENASE/REDUCTASE"/>
    <property type="match status" value="1"/>
</dbReference>
<comment type="caution">
    <text evidence="2">The sequence shown here is derived from an EMBL/GenBank/DDBJ whole genome shotgun (WGS) entry which is preliminary data.</text>
</comment>
<accession>A0A8H7W9B2</accession>
<evidence type="ECO:0000313" key="3">
    <source>
        <dbReference type="Proteomes" id="UP000664132"/>
    </source>
</evidence>
<dbReference type="Gene3D" id="3.90.180.10">
    <property type="entry name" value="Medium-chain alcohol dehydrogenases, catalytic domain"/>
    <property type="match status" value="1"/>
</dbReference>
<dbReference type="PANTHER" id="PTHR43677:SF4">
    <property type="entry name" value="QUINONE OXIDOREDUCTASE-LIKE PROTEIN 2"/>
    <property type="match status" value="1"/>
</dbReference>
<proteinExistence type="predicted"/>
<dbReference type="Pfam" id="PF00107">
    <property type="entry name" value="ADH_zinc_N"/>
    <property type="match status" value="1"/>
</dbReference>
<gene>
    <name evidence="2" type="ORF">IFR04_009623</name>
</gene>
<dbReference type="InterPro" id="IPR011032">
    <property type="entry name" value="GroES-like_sf"/>
</dbReference>
<dbReference type="SUPFAM" id="SSF50129">
    <property type="entry name" value="GroES-like"/>
    <property type="match status" value="1"/>
</dbReference>
<dbReference type="InterPro" id="IPR051397">
    <property type="entry name" value="Zn-ADH-like_protein"/>
</dbReference>
<dbReference type="OrthoDB" id="5407715at2759"/>
<dbReference type="InterPro" id="IPR036291">
    <property type="entry name" value="NAD(P)-bd_dom_sf"/>
</dbReference>
<dbReference type="AlphaFoldDB" id="A0A8H7W9B2"/>
<keyword evidence="3" id="KW-1185">Reference proteome</keyword>
<name>A0A8H7W9B2_9HELO</name>
<dbReference type="GO" id="GO:0005739">
    <property type="term" value="C:mitochondrion"/>
    <property type="evidence" value="ECO:0007669"/>
    <property type="project" value="TreeGrafter"/>
</dbReference>
<reference evidence="2" key="1">
    <citation type="submission" date="2021-02" db="EMBL/GenBank/DDBJ databases">
        <title>Genome sequence Cadophora malorum strain M34.</title>
        <authorList>
            <person name="Stefanovic E."/>
            <person name="Vu D."/>
            <person name="Scully C."/>
            <person name="Dijksterhuis J."/>
            <person name="Roader J."/>
            <person name="Houbraken J."/>
        </authorList>
    </citation>
    <scope>NUCLEOTIDE SEQUENCE</scope>
    <source>
        <strain evidence="2">M34</strain>
    </source>
</reference>
<evidence type="ECO:0000313" key="2">
    <source>
        <dbReference type="EMBL" id="KAG4417253.1"/>
    </source>
</evidence>
<dbReference type="InterPro" id="IPR013149">
    <property type="entry name" value="ADH-like_C"/>
</dbReference>
<dbReference type="Proteomes" id="UP000664132">
    <property type="component" value="Unassembled WGS sequence"/>
</dbReference>
<protein>
    <recommendedName>
        <fullName evidence="1">Alcohol dehydrogenase-like C-terminal domain-containing protein</fullName>
    </recommendedName>
</protein>
<dbReference type="GO" id="GO:0016491">
    <property type="term" value="F:oxidoreductase activity"/>
    <property type="evidence" value="ECO:0007669"/>
    <property type="project" value="TreeGrafter"/>
</dbReference>
<dbReference type="Gene3D" id="3.40.50.720">
    <property type="entry name" value="NAD(P)-binding Rossmann-like Domain"/>
    <property type="match status" value="1"/>
</dbReference>